<sequence length="227" mass="26545">MGQKVNPRGFRIGINNLWRMESQCYGKNFTNTRKLYKKTLPSTNYLNKLFESKMLTKGEVYSRILDNKWYCNVSYAPLVFVNDVSIQFPQKSLSVLLNIEVQNYKKKFWHQNGSLLCEFIKFALQKGLPFRKIVVIVKTMFLNKKHYNLVLKTVCGTQFLEFIGLKIKYAGRFGGSRSRMSNNVIFRTGSVPLQKIGIYIEFYEMPLYTKQGVCNLQVWMAYKKSTT</sequence>
<proteinExistence type="inferred from homology"/>
<comment type="similarity">
    <text evidence="1">Belongs to the universal ribosomal protein uS3 family.</text>
</comment>
<reference evidence="4" key="1">
    <citation type="submission" date="2021-03" db="EMBL/GenBank/DDBJ databases">
        <title>Genomic and phylogenetic analysis of the mitochondria of Porphyra crispata.</title>
        <authorList>
            <person name="Chen J."/>
            <person name="Liu T."/>
        </authorList>
    </citation>
    <scope>NUCLEOTIDE SEQUENCE</scope>
</reference>
<dbReference type="InterPro" id="IPR036419">
    <property type="entry name" value="Ribosomal_S3_C_sf"/>
</dbReference>
<evidence type="ECO:0000313" key="4">
    <source>
        <dbReference type="EMBL" id="QYA17619.1"/>
    </source>
</evidence>
<protein>
    <submittedName>
        <fullName evidence="4">Ribosomal protein S3</fullName>
    </submittedName>
</protein>
<evidence type="ECO:0000256" key="1">
    <source>
        <dbReference type="ARBA" id="ARBA00010761"/>
    </source>
</evidence>
<keyword evidence="3" id="KW-0687">Ribonucleoprotein</keyword>
<geneLocation type="mitochondrion" evidence="4"/>
<evidence type="ECO:0000256" key="2">
    <source>
        <dbReference type="ARBA" id="ARBA00022980"/>
    </source>
</evidence>
<name>A0A8F8KP10_9RHOD</name>
<dbReference type="EMBL" id="MW822750">
    <property type="protein sequence ID" value="QYA17619.1"/>
    <property type="molecule type" value="Genomic_DNA"/>
</dbReference>
<organism evidence="4">
    <name type="scientific">Porphyra crispata</name>
    <dbReference type="NCBI Taxonomy" id="671081"/>
    <lineage>
        <taxon>Eukaryota</taxon>
        <taxon>Rhodophyta</taxon>
        <taxon>Bangiophyceae</taxon>
        <taxon>Bangiales</taxon>
        <taxon>Bangiaceae</taxon>
        <taxon>Porphyra</taxon>
    </lineage>
</organism>
<keyword evidence="4" id="KW-0496">Mitochondrion</keyword>
<dbReference type="Gene3D" id="3.30.1140.32">
    <property type="entry name" value="Ribosomal protein S3, C-terminal domain"/>
    <property type="match status" value="1"/>
</dbReference>
<dbReference type="AlphaFoldDB" id="A0A8F8KP10"/>
<dbReference type="GO" id="GO:1990904">
    <property type="term" value="C:ribonucleoprotein complex"/>
    <property type="evidence" value="ECO:0007669"/>
    <property type="project" value="UniProtKB-KW"/>
</dbReference>
<keyword evidence="2 4" id="KW-0689">Ribosomal protein</keyword>
<accession>A0A8F8KP10</accession>
<evidence type="ECO:0000256" key="3">
    <source>
        <dbReference type="ARBA" id="ARBA00023274"/>
    </source>
</evidence>
<gene>
    <name evidence="4" type="primary">rps3</name>
</gene>
<dbReference type="SUPFAM" id="SSF54821">
    <property type="entry name" value="Ribosomal protein S3 C-terminal domain"/>
    <property type="match status" value="1"/>
</dbReference>
<dbReference type="GO" id="GO:0005840">
    <property type="term" value="C:ribosome"/>
    <property type="evidence" value="ECO:0007669"/>
    <property type="project" value="UniProtKB-KW"/>
</dbReference>